<comment type="caution">
    <text evidence="2">The sequence shown here is derived from an EMBL/GenBank/DDBJ whole genome shotgun (WGS) entry which is preliminary data.</text>
</comment>
<accession>A0A3M6U467</accession>
<name>A0A3M6U467_POCDA</name>
<dbReference type="AlphaFoldDB" id="A0A3M6U467"/>
<dbReference type="InterPro" id="IPR043502">
    <property type="entry name" value="DNA/RNA_pol_sf"/>
</dbReference>
<dbReference type="PANTHER" id="PTHR35450:SF2">
    <property type="entry name" value="REVERSE TRANSCRIPTASE DOMAIN-CONTAINING PROTEIN"/>
    <property type="match status" value="1"/>
</dbReference>
<dbReference type="PANTHER" id="PTHR35450">
    <property type="entry name" value="REVERSE TRANSCRIPTASE DOMAIN-CONTAINING PROTEIN"/>
    <property type="match status" value="1"/>
</dbReference>
<evidence type="ECO:0000259" key="1">
    <source>
        <dbReference type="PROSITE" id="PS50878"/>
    </source>
</evidence>
<reference evidence="2 3" key="1">
    <citation type="journal article" date="2018" name="Sci. Rep.">
        <title>Comparative analysis of the Pocillopora damicornis genome highlights role of immune system in coral evolution.</title>
        <authorList>
            <person name="Cunning R."/>
            <person name="Bay R.A."/>
            <person name="Gillette P."/>
            <person name="Baker A.C."/>
            <person name="Traylor-Knowles N."/>
        </authorList>
    </citation>
    <scope>NUCLEOTIDE SEQUENCE [LARGE SCALE GENOMIC DNA]</scope>
    <source>
        <strain evidence="2">RSMAS</strain>
        <tissue evidence="2">Whole animal</tissue>
    </source>
</reference>
<dbReference type="PROSITE" id="PS50878">
    <property type="entry name" value="RT_POL"/>
    <property type="match status" value="1"/>
</dbReference>
<dbReference type="SUPFAM" id="SSF56672">
    <property type="entry name" value="DNA/RNA polymerases"/>
    <property type="match status" value="1"/>
</dbReference>
<sequence length="286" mass="32582">MSCPWMANRKQKEEEKTSKYAPLRWEICQQYPHYKIAQYNIIIDVLEGVSRKTLDNIKELVGVRADKILLDMQKAVISSTLNIARSFKEWQGMETSDVIHFNKGLPQGDALCPRLFTLCLNPVSWKLKASEGYKPSKPIKGKITHLLYIDDMKIYATSESKLDRVLKTTKVAMADIGLDFNEKKCAIAHVKRGVLDSRPNSTHVGESQIIEGLKEGENYKFLGVLENSKQEDTLVLWGASKLFLQRLSVVWSSPLSDYHKVVASNQYALAVLMYPMWTQSWPIAEL</sequence>
<dbReference type="OrthoDB" id="5962499at2759"/>
<dbReference type="InterPro" id="IPR043128">
    <property type="entry name" value="Rev_trsase/Diguanyl_cyclase"/>
</dbReference>
<dbReference type="Proteomes" id="UP000275408">
    <property type="component" value="Unassembled WGS sequence"/>
</dbReference>
<evidence type="ECO:0000313" key="2">
    <source>
        <dbReference type="EMBL" id="RMX48278.1"/>
    </source>
</evidence>
<proteinExistence type="predicted"/>
<dbReference type="STRING" id="46731.A0A3M6U467"/>
<gene>
    <name evidence="2" type="ORF">pdam_00014743</name>
</gene>
<dbReference type="Pfam" id="PF00078">
    <property type="entry name" value="RVT_1"/>
    <property type="match status" value="1"/>
</dbReference>
<dbReference type="Gene3D" id="3.30.70.270">
    <property type="match status" value="1"/>
</dbReference>
<evidence type="ECO:0000313" key="3">
    <source>
        <dbReference type="Proteomes" id="UP000275408"/>
    </source>
</evidence>
<feature type="domain" description="Reverse transcriptase" evidence="1">
    <location>
        <begin position="1"/>
        <end position="226"/>
    </location>
</feature>
<protein>
    <recommendedName>
        <fullName evidence="1">Reverse transcriptase domain-containing protein</fullName>
    </recommendedName>
</protein>
<organism evidence="2 3">
    <name type="scientific">Pocillopora damicornis</name>
    <name type="common">Cauliflower coral</name>
    <name type="synonym">Millepora damicornis</name>
    <dbReference type="NCBI Taxonomy" id="46731"/>
    <lineage>
        <taxon>Eukaryota</taxon>
        <taxon>Metazoa</taxon>
        <taxon>Cnidaria</taxon>
        <taxon>Anthozoa</taxon>
        <taxon>Hexacorallia</taxon>
        <taxon>Scleractinia</taxon>
        <taxon>Astrocoeniina</taxon>
        <taxon>Pocilloporidae</taxon>
        <taxon>Pocillopora</taxon>
    </lineage>
</organism>
<dbReference type="EMBL" id="RCHS01002300">
    <property type="protein sequence ID" value="RMX48278.1"/>
    <property type="molecule type" value="Genomic_DNA"/>
</dbReference>
<dbReference type="InterPro" id="IPR000477">
    <property type="entry name" value="RT_dom"/>
</dbReference>
<keyword evidence="3" id="KW-1185">Reference proteome</keyword>